<sequence length="225" mass="21871">MTDPRMAAASTANMLAQPGFGLVAAVDPANHAVRVTLQPAGVESGWIPCGAMQVGSLRIACLPDLGTHVVVMPVEGDAEHAVLACPIYDAVMRPPVSPATGDHAQPGEVLVMAGCGAPPAGGGTAPGGADPHGPWWHITASAIHAGAGNASAVLANGAIGWKVGNVGMVLDANGLSVTGGAITTDGDMTAQGTVTGAADVRAAGISGRGHTHPVGSAPGVTGAPQ</sequence>
<gene>
    <name evidence="3" type="ORF">DY926_07970</name>
</gene>
<evidence type="ECO:0000313" key="3">
    <source>
        <dbReference type="EMBL" id="RFD20088.1"/>
    </source>
</evidence>
<evidence type="ECO:0000259" key="2">
    <source>
        <dbReference type="Pfam" id="PF04717"/>
    </source>
</evidence>
<dbReference type="AlphaFoldDB" id="A0A371Z0S6"/>
<evidence type="ECO:0000313" key="4">
    <source>
        <dbReference type="Proteomes" id="UP000262371"/>
    </source>
</evidence>
<name>A0A371Z0S6_9PROT</name>
<dbReference type="Pfam" id="PF04717">
    <property type="entry name" value="Phage_base_V"/>
    <property type="match status" value="1"/>
</dbReference>
<organism evidence="3 4">
    <name type="scientific">Komagataeibacter melaceti</name>
    <dbReference type="NCBI Taxonomy" id="2766577"/>
    <lineage>
        <taxon>Bacteria</taxon>
        <taxon>Pseudomonadati</taxon>
        <taxon>Pseudomonadota</taxon>
        <taxon>Alphaproteobacteria</taxon>
        <taxon>Acetobacterales</taxon>
        <taxon>Acetobacteraceae</taxon>
        <taxon>Komagataeibacter</taxon>
    </lineage>
</organism>
<feature type="domain" description="Gp5/Type VI secretion system Vgr protein OB-fold" evidence="2">
    <location>
        <begin position="21"/>
        <end position="85"/>
    </location>
</feature>
<evidence type="ECO:0000256" key="1">
    <source>
        <dbReference type="SAM" id="MobiDB-lite"/>
    </source>
</evidence>
<dbReference type="Gene3D" id="2.40.50.230">
    <property type="entry name" value="Gp5 N-terminal domain"/>
    <property type="match status" value="1"/>
</dbReference>
<dbReference type="InterPro" id="IPR037026">
    <property type="entry name" value="Vgr_OB-fold_dom_sf"/>
</dbReference>
<comment type="caution">
    <text evidence="3">The sequence shown here is derived from an EMBL/GenBank/DDBJ whole genome shotgun (WGS) entry which is preliminary data.</text>
</comment>
<dbReference type="Proteomes" id="UP000262371">
    <property type="component" value="Unassembled WGS sequence"/>
</dbReference>
<protein>
    <submittedName>
        <fullName evidence="3">Baseplate assembly protein</fullName>
    </submittedName>
</protein>
<reference evidence="3 4" key="1">
    <citation type="submission" date="2018-08" db="EMBL/GenBank/DDBJ databases">
        <title>Komagataeibacter sp. AV 382.</title>
        <authorList>
            <person name="Skraban J."/>
            <person name="Trcek J."/>
        </authorList>
    </citation>
    <scope>NUCLEOTIDE SEQUENCE [LARGE SCALE GENOMIC DNA]</scope>
    <source>
        <strain evidence="3 4">AV 382</strain>
    </source>
</reference>
<feature type="region of interest" description="Disordered" evidence="1">
    <location>
        <begin position="205"/>
        <end position="225"/>
    </location>
</feature>
<accession>A0A371Z0S6</accession>
<keyword evidence="4" id="KW-1185">Reference proteome</keyword>
<dbReference type="EMBL" id="QUWV01000060">
    <property type="protein sequence ID" value="RFD20088.1"/>
    <property type="molecule type" value="Genomic_DNA"/>
</dbReference>
<proteinExistence type="predicted"/>
<dbReference type="InterPro" id="IPR006531">
    <property type="entry name" value="Gp5/Vgr_OB"/>
</dbReference>
<dbReference type="OrthoDB" id="7269272at2"/>